<proteinExistence type="predicted"/>
<keyword evidence="2" id="KW-1185">Reference proteome</keyword>
<sequence length="56" mass="6508">MWRVVEEALRKAVEEEKLRRVEEALRGFAESMGDLPVEEWVEVVKASRRGRIPGAR</sequence>
<accession>A1RZW2</accession>
<dbReference type="EnsemblBacteria" id="ABL78742">
    <property type="protein sequence ID" value="ABL78742"/>
    <property type="gene ID" value="Tpen_1345"/>
</dbReference>
<evidence type="ECO:0000313" key="1">
    <source>
        <dbReference type="EMBL" id="ABL78742.1"/>
    </source>
</evidence>
<protein>
    <submittedName>
        <fullName evidence="1">Uncharacterized protein</fullName>
    </submittedName>
</protein>
<dbReference type="EMBL" id="CP000505">
    <property type="protein sequence ID" value="ABL78742.1"/>
    <property type="molecule type" value="Genomic_DNA"/>
</dbReference>
<evidence type="ECO:0000313" key="2">
    <source>
        <dbReference type="Proteomes" id="UP000000641"/>
    </source>
</evidence>
<dbReference type="HOGENOM" id="CLU_3003357_0_0_2"/>
<organism evidence="1 2">
    <name type="scientific">Thermofilum pendens (strain DSM 2475 / Hrk 5)</name>
    <dbReference type="NCBI Taxonomy" id="368408"/>
    <lineage>
        <taxon>Archaea</taxon>
        <taxon>Thermoproteota</taxon>
        <taxon>Thermoprotei</taxon>
        <taxon>Thermofilales</taxon>
        <taxon>Thermofilaceae</taxon>
        <taxon>Thermofilum</taxon>
    </lineage>
</organism>
<name>A1RZW2_THEPD</name>
<reference evidence="2" key="1">
    <citation type="journal article" date="2008" name="J. Bacteriol.">
        <title>Genome sequence of Thermofilum pendens reveals an exceptional loss of biosynthetic pathways without genome reduction.</title>
        <authorList>
            <person name="Anderson I."/>
            <person name="Rodriguez J."/>
            <person name="Susanti D."/>
            <person name="Porat I."/>
            <person name="Reich C."/>
            <person name="Ulrich L.E."/>
            <person name="Elkins J.G."/>
            <person name="Mavromatis K."/>
            <person name="Lykidis A."/>
            <person name="Kim E."/>
            <person name="Thompson L.S."/>
            <person name="Nolan M."/>
            <person name="Land M."/>
            <person name="Copeland A."/>
            <person name="Lapidus A."/>
            <person name="Lucas S."/>
            <person name="Detter C."/>
            <person name="Zhulin I.B."/>
            <person name="Olsen G.J."/>
            <person name="Whitman W."/>
            <person name="Mukhopadhyay B."/>
            <person name="Bristow J."/>
            <person name="Kyrpides N."/>
        </authorList>
    </citation>
    <scope>NUCLEOTIDE SEQUENCE [LARGE SCALE GENOMIC DNA]</scope>
    <source>
        <strain evidence="2">DSM 2475 / Hrk 5</strain>
    </source>
</reference>
<dbReference type="Proteomes" id="UP000000641">
    <property type="component" value="Chromosome"/>
</dbReference>
<dbReference type="AlphaFoldDB" id="A1RZW2"/>
<dbReference type="GeneID" id="58787005"/>
<dbReference type="KEGG" id="tpe:Tpen_1345"/>
<dbReference type="RefSeq" id="WP_011753007.1">
    <property type="nucleotide sequence ID" value="NC_008698.1"/>
</dbReference>
<gene>
    <name evidence="1" type="ordered locus">Tpen_1345</name>
</gene>